<comment type="caution">
    <text evidence="12">Was originally thought to be a dihydrodipicolinate synthase (DHDPS), catalyzing the condensation of (S)-aspartate-beta-semialdehyde [(S)-ASA] and pyruvate to dihydrodipicolinate (DHDP). However, it was shown in E.coli that the product of the enzymatic reaction is not dihydrodipicolinate but in fact (4S)-4-hydroxy-2,3,4,5-tetrahydro-(2S)-dipicolinic acid (HTPA), and that the consecutive dehydration reaction leading to DHDP is not spontaneous but catalyzed by DapB.</text>
</comment>
<evidence type="ECO:0000256" key="2">
    <source>
        <dbReference type="ARBA" id="ARBA00005120"/>
    </source>
</evidence>
<comment type="catalytic activity">
    <reaction evidence="11 12">
        <text>L-aspartate 4-semialdehyde + pyruvate = (2S,4S)-4-hydroxy-2,3,4,5-tetrahydrodipicolinate + H2O + H(+)</text>
        <dbReference type="Rhea" id="RHEA:34171"/>
        <dbReference type="ChEBI" id="CHEBI:15361"/>
        <dbReference type="ChEBI" id="CHEBI:15377"/>
        <dbReference type="ChEBI" id="CHEBI:15378"/>
        <dbReference type="ChEBI" id="CHEBI:67139"/>
        <dbReference type="ChEBI" id="CHEBI:537519"/>
        <dbReference type="EC" id="4.3.3.7"/>
    </reaction>
</comment>
<dbReference type="RefSeq" id="WP_378932252.1">
    <property type="nucleotide sequence ID" value="NZ_JBHLVO010000004.1"/>
</dbReference>
<evidence type="ECO:0000256" key="1">
    <source>
        <dbReference type="ARBA" id="ARBA00003294"/>
    </source>
</evidence>
<dbReference type="NCBIfam" id="TIGR00674">
    <property type="entry name" value="dapA"/>
    <property type="match status" value="1"/>
</dbReference>
<dbReference type="PIRSF" id="PIRSF001365">
    <property type="entry name" value="DHDPS"/>
    <property type="match status" value="1"/>
</dbReference>
<keyword evidence="10 12" id="KW-0704">Schiff base</keyword>
<evidence type="ECO:0000256" key="6">
    <source>
        <dbReference type="ARBA" id="ARBA00022605"/>
    </source>
</evidence>
<organism evidence="14 15">
    <name type="scientific">Metabacillus herbersteinensis</name>
    <dbReference type="NCBI Taxonomy" id="283816"/>
    <lineage>
        <taxon>Bacteria</taxon>
        <taxon>Bacillati</taxon>
        <taxon>Bacillota</taxon>
        <taxon>Bacilli</taxon>
        <taxon>Bacillales</taxon>
        <taxon>Bacillaceae</taxon>
        <taxon>Metabacillus</taxon>
    </lineage>
</organism>
<keyword evidence="5 12" id="KW-0963">Cytoplasm</keyword>
<evidence type="ECO:0000256" key="10">
    <source>
        <dbReference type="ARBA" id="ARBA00023270"/>
    </source>
</evidence>
<dbReference type="CDD" id="cd00950">
    <property type="entry name" value="DHDPS"/>
    <property type="match status" value="1"/>
</dbReference>
<evidence type="ECO:0000256" key="7">
    <source>
        <dbReference type="ARBA" id="ARBA00022915"/>
    </source>
</evidence>
<comment type="function">
    <text evidence="1 12">Catalyzes the condensation of (S)-aspartate-beta-semialdehyde [(S)-ASA] and pyruvate to 4-hydroxy-tetrahydrodipicolinate (HTPA).</text>
</comment>
<keyword evidence="9 12" id="KW-0456">Lyase</keyword>
<dbReference type="PANTHER" id="PTHR12128">
    <property type="entry name" value="DIHYDRODIPICOLINATE SYNTHASE"/>
    <property type="match status" value="1"/>
</dbReference>
<dbReference type="InterPro" id="IPR020625">
    <property type="entry name" value="Schiff_base-form_aldolases_AS"/>
</dbReference>
<comment type="caution">
    <text evidence="14">The sequence shown here is derived from an EMBL/GenBank/DDBJ whole genome shotgun (WGS) entry which is preliminary data.</text>
</comment>
<protein>
    <recommendedName>
        <fullName evidence="4 12">4-hydroxy-tetrahydrodipicolinate synthase</fullName>
        <shortName evidence="12">HTPA synthase</shortName>
        <ecNumber evidence="4 12">4.3.3.7</ecNumber>
    </recommendedName>
</protein>
<feature type="binding site" evidence="12">
    <location>
        <position position="205"/>
    </location>
    <ligand>
        <name>pyruvate</name>
        <dbReference type="ChEBI" id="CHEBI:15361"/>
    </ligand>
</feature>
<dbReference type="HAMAP" id="MF_00418">
    <property type="entry name" value="DapA"/>
    <property type="match status" value="1"/>
</dbReference>
<evidence type="ECO:0000256" key="4">
    <source>
        <dbReference type="ARBA" id="ARBA00012086"/>
    </source>
</evidence>
<proteinExistence type="inferred from homology"/>
<feature type="active site" description="Proton donor/acceptor" evidence="12">
    <location>
        <position position="135"/>
    </location>
</feature>
<dbReference type="PRINTS" id="PR00146">
    <property type="entry name" value="DHPICSNTHASE"/>
</dbReference>
<dbReference type="EMBL" id="JBHLVO010000004">
    <property type="protein sequence ID" value="MFC0271355.1"/>
    <property type="molecule type" value="Genomic_DNA"/>
</dbReference>
<dbReference type="SUPFAM" id="SSF51569">
    <property type="entry name" value="Aldolase"/>
    <property type="match status" value="1"/>
</dbReference>
<reference evidence="14 15" key="1">
    <citation type="submission" date="2024-09" db="EMBL/GenBank/DDBJ databases">
        <authorList>
            <person name="Sun Q."/>
            <person name="Mori K."/>
        </authorList>
    </citation>
    <scope>NUCLEOTIDE SEQUENCE [LARGE SCALE GENOMIC DNA]</scope>
    <source>
        <strain evidence="14 15">CCM 7228</strain>
    </source>
</reference>
<dbReference type="Gene3D" id="3.20.20.70">
    <property type="entry name" value="Aldolase class I"/>
    <property type="match status" value="1"/>
</dbReference>
<evidence type="ECO:0000256" key="13">
    <source>
        <dbReference type="PIRNR" id="PIRNR001365"/>
    </source>
</evidence>
<dbReference type="InterPro" id="IPR013785">
    <property type="entry name" value="Aldolase_TIM"/>
</dbReference>
<keyword evidence="6 12" id="KW-0028">Amino-acid biosynthesis</keyword>
<keyword evidence="15" id="KW-1185">Reference proteome</keyword>
<evidence type="ECO:0000313" key="14">
    <source>
        <dbReference type="EMBL" id="MFC0271355.1"/>
    </source>
</evidence>
<comment type="subcellular location">
    <subcellularLocation>
        <location evidence="12">Cytoplasm</location>
    </subcellularLocation>
</comment>
<name>A0ABV6GCG8_9BACI</name>
<evidence type="ECO:0000256" key="12">
    <source>
        <dbReference type="HAMAP-Rule" id="MF_00418"/>
    </source>
</evidence>
<dbReference type="InterPro" id="IPR005263">
    <property type="entry name" value="DapA"/>
</dbReference>
<sequence length="291" mass="31151">MSYFGKVSTAMVTPFDKNGNIDFHKTSMLIDYLLNHGTDSLVVAGTTGESPTLSSEEKIALFKYVVTVVKGRVPVIAGTGSNNTKASIALTKKAEEAGVDAIMLVAPYYNKPSQEGMYQHFKAIAESTKLPVMLYNVPGRSAVNMSVDTTVRLAGIPNIVAIKEASGDLDAMSLIISKTPLEFELYSGDDGLTIPAMSVGAVGVVSVASHIIGSEMQEMISAFENGQFQAAAEYHRSLLPIMRQLFEAPNPAPVKTALQVKGLDVGPVRLPILPLTEQERTNLVSVMNTLT</sequence>
<evidence type="ECO:0000313" key="15">
    <source>
        <dbReference type="Proteomes" id="UP001589854"/>
    </source>
</evidence>
<comment type="similarity">
    <text evidence="3 12 13">Belongs to the DapA family.</text>
</comment>
<accession>A0ABV6GCG8</accession>
<evidence type="ECO:0000256" key="11">
    <source>
        <dbReference type="ARBA" id="ARBA00047836"/>
    </source>
</evidence>
<keyword evidence="8 12" id="KW-0457">Lysine biosynthesis</keyword>
<feature type="binding site" evidence="12">
    <location>
        <position position="47"/>
    </location>
    <ligand>
        <name>pyruvate</name>
        <dbReference type="ChEBI" id="CHEBI:15361"/>
    </ligand>
</feature>
<dbReference type="PROSITE" id="PS00666">
    <property type="entry name" value="DHDPS_2"/>
    <property type="match status" value="1"/>
</dbReference>
<dbReference type="EC" id="4.3.3.7" evidence="4 12"/>
<dbReference type="InterPro" id="IPR002220">
    <property type="entry name" value="DapA-like"/>
</dbReference>
<evidence type="ECO:0000256" key="3">
    <source>
        <dbReference type="ARBA" id="ARBA00007592"/>
    </source>
</evidence>
<dbReference type="PANTHER" id="PTHR12128:SF66">
    <property type="entry name" value="4-HYDROXY-2-OXOGLUTARATE ALDOLASE, MITOCHONDRIAL"/>
    <property type="match status" value="1"/>
</dbReference>
<evidence type="ECO:0000256" key="9">
    <source>
        <dbReference type="ARBA" id="ARBA00023239"/>
    </source>
</evidence>
<feature type="site" description="Part of a proton relay during catalysis" evidence="12">
    <location>
        <position position="46"/>
    </location>
</feature>
<dbReference type="SMART" id="SM01130">
    <property type="entry name" value="DHDPS"/>
    <property type="match status" value="1"/>
</dbReference>
<evidence type="ECO:0000256" key="8">
    <source>
        <dbReference type="ARBA" id="ARBA00023154"/>
    </source>
</evidence>
<comment type="pathway">
    <text evidence="2 12">Amino-acid biosynthesis; L-lysine biosynthesis via DAP pathway; (S)-tetrahydrodipicolinate from L-aspartate: step 3/4.</text>
</comment>
<dbReference type="InterPro" id="IPR020624">
    <property type="entry name" value="Schiff_base-form_aldolases_CS"/>
</dbReference>
<dbReference type="PROSITE" id="PS00665">
    <property type="entry name" value="DHDPS_1"/>
    <property type="match status" value="1"/>
</dbReference>
<dbReference type="Pfam" id="PF00701">
    <property type="entry name" value="DHDPS"/>
    <property type="match status" value="1"/>
</dbReference>
<comment type="subunit">
    <text evidence="12">Homotetramer; dimer of dimers.</text>
</comment>
<gene>
    <name evidence="12 14" type="primary">dapA</name>
    <name evidence="14" type="ORF">ACFFIX_07800</name>
</gene>
<dbReference type="GO" id="GO:0008840">
    <property type="term" value="F:4-hydroxy-tetrahydrodipicolinate synthase activity"/>
    <property type="evidence" value="ECO:0007669"/>
    <property type="project" value="UniProtKB-EC"/>
</dbReference>
<dbReference type="Proteomes" id="UP001589854">
    <property type="component" value="Unassembled WGS sequence"/>
</dbReference>
<feature type="site" description="Part of a proton relay during catalysis" evidence="12">
    <location>
        <position position="109"/>
    </location>
</feature>
<evidence type="ECO:0000256" key="5">
    <source>
        <dbReference type="ARBA" id="ARBA00022490"/>
    </source>
</evidence>
<feature type="active site" description="Schiff-base intermediate with substrate" evidence="12">
    <location>
        <position position="163"/>
    </location>
</feature>
<keyword evidence="7 12" id="KW-0220">Diaminopimelate biosynthesis</keyword>